<dbReference type="InterPro" id="IPR037066">
    <property type="entry name" value="Plug_dom_sf"/>
</dbReference>
<dbReference type="NCBIfam" id="TIGR04057">
    <property type="entry name" value="SusC_RagA_signa"/>
    <property type="match status" value="1"/>
</dbReference>
<dbReference type="SUPFAM" id="SSF49464">
    <property type="entry name" value="Carboxypeptidase regulatory domain-like"/>
    <property type="match status" value="1"/>
</dbReference>
<evidence type="ECO:0000313" key="5">
    <source>
        <dbReference type="Proteomes" id="UP001169458"/>
    </source>
</evidence>
<dbReference type="InterPro" id="IPR023997">
    <property type="entry name" value="TonB-dep_OMP_SusC/RagA_CS"/>
</dbReference>
<feature type="chain" id="PRO_5045096610" evidence="2">
    <location>
        <begin position="19"/>
        <end position="1043"/>
    </location>
</feature>
<dbReference type="RefSeq" id="WP_289561304.1">
    <property type="nucleotide sequence ID" value="NZ_JAUDEN010000043.1"/>
</dbReference>
<evidence type="ECO:0000256" key="1">
    <source>
        <dbReference type="PROSITE-ProRule" id="PRU01360"/>
    </source>
</evidence>
<dbReference type="Pfam" id="PF07715">
    <property type="entry name" value="Plug"/>
    <property type="match status" value="1"/>
</dbReference>
<keyword evidence="2" id="KW-0732">Signal</keyword>
<keyword evidence="1" id="KW-0998">Cell outer membrane</keyword>
<dbReference type="Gene3D" id="2.170.130.10">
    <property type="entry name" value="TonB-dependent receptor, plug domain"/>
    <property type="match status" value="1"/>
</dbReference>
<evidence type="ECO:0000259" key="3">
    <source>
        <dbReference type="Pfam" id="PF07715"/>
    </source>
</evidence>
<dbReference type="SUPFAM" id="SSF56935">
    <property type="entry name" value="Porins"/>
    <property type="match status" value="1"/>
</dbReference>
<feature type="domain" description="TonB-dependent receptor plug" evidence="3">
    <location>
        <begin position="115"/>
        <end position="221"/>
    </location>
</feature>
<dbReference type="PROSITE" id="PS52016">
    <property type="entry name" value="TONB_DEPENDENT_REC_3"/>
    <property type="match status" value="1"/>
</dbReference>
<reference evidence="4 5" key="1">
    <citation type="submission" date="2023-06" db="EMBL/GenBank/DDBJ databases">
        <authorList>
            <person name="Zeman M."/>
            <person name="Kubasova T."/>
            <person name="Jahodarova E."/>
            <person name="Nykrynova M."/>
            <person name="Rychlik I."/>
        </authorList>
    </citation>
    <scope>NUCLEOTIDE SEQUENCE [LARGE SCALE GENOMIC DNA]</scope>
    <source>
        <strain evidence="4 5">109_WCHN</strain>
    </source>
</reference>
<proteinExistence type="inferred from homology"/>
<dbReference type="InterPro" id="IPR039426">
    <property type="entry name" value="TonB-dep_rcpt-like"/>
</dbReference>
<sequence length="1043" mass="117352">MKHIIILLLALMPLSVWAQVTVKGTVKDATDVLVGATVREVGNPTNGVLTDLDGNFTIKVKSSSSKLQISYVGYTTKTVTARSNMIIVLENDATMLNEVVVIQQGFGTKSRLSNIASISQVNGNTLRQSPTANIQNALAGRLPGLFQLQSSGQPGNDAADIFIRGISTYADVSVSPLVLIDDIESDISTLSQLSPNDIEDVAILKDAASTSIFGLKGANGVILITTRRGKVGKPRITFRADIGLQQPTYNSKFLDSYQSLKLIKEMYMNDENVAELADPLYSDESLEHYRTGDSPYLYPNVDWQDLMYKKTSLMQQYNVDVQGGTEKVKYFVSFGYTDQGGLLKNIPKTEDFNNDYYLKRYNLRSNFDIQITKDFLMKINANAILSEVNEPYLPNPGQTGTFSIFTRLMGGHFTPWRYPAYNPDGTFGMYSGSPMNPLVLMSQGGYDREWKNNVNGNITLEHNLDFITKGLKIRGVMALTNRWGTTRKLHRASGDFLAFYHDSETDTYMPVNQYVYVLRPMGIDESATKPYLQINSRVDLSYSRKFGGHNIGGLLMANWYTDRSGADTPSNSISYSGRFSYDYNSRYLIEVSGSYNGSDRFSKQNRFDFFPSVSWGWNIAEEPYAKPWLNSVFVDMLKLRGSYGLSGADAVVGGVYTYLESYKKDYDYPFGESTSTAKIPAYFLEKIANENVKWEVEKKLNLGVDLRMFNNRLSVTYEYFINHRNDILSKPQNIPLYAGYMDGVLPFMNIGRTENRGWDLEVTWRSTIGDNFSYFLRGIVSHAKNKIVEMGENPSPYTLSMQTGRPIGTIFGYVADGFYNSQEEIDNGPYDKLRDVIPGDLKYKDISGPSGVPDGIINEYDKVAIGNSRPDTNYGLTIGFSYKGFDFSTLFQGATGASLNCQKVLTIGSTDGRPRPIHLSRWTQFDEEGNKVTDPEQLIEMNKDAKFPILSEQLGHNSATSTFWLRSADYLRWKNIEMGYTFPQSWTQRMKVNSIRIYASAQNLLTWSKLNDYEVDPESSQLGNPLDTYPQQRVYNFGCQIVF</sequence>
<keyword evidence="1" id="KW-0472">Membrane</keyword>
<gene>
    <name evidence="4" type="ORF">QUW60_14275</name>
</gene>
<keyword evidence="1" id="KW-0813">Transport</keyword>
<evidence type="ECO:0000256" key="2">
    <source>
        <dbReference type="SAM" id="SignalP"/>
    </source>
</evidence>
<dbReference type="InterPro" id="IPR008969">
    <property type="entry name" value="CarboxyPept-like_regulatory"/>
</dbReference>
<organism evidence="4 5">
    <name type="scientific">Bacteroides gallinaceum</name>
    <dbReference type="NCBI Taxonomy" id="1462571"/>
    <lineage>
        <taxon>Bacteria</taxon>
        <taxon>Pseudomonadati</taxon>
        <taxon>Bacteroidota</taxon>
        <taxon>Bacteroidia</taxon>
        <taxon>Bacteroidales</taxon>
        <taxon>Bacteroidaceae</taxon>
        <taxon>Bacteroides</taxon>
    </lineage>
</organism>
<comment type="caution">
    <text evidence="4">The sequence shown here is derived from an EMBL/GenBank/DDBJ whole genome shotgun (WGS) entry which is preliminary data.</text>
</comment>
<comment type="similarity">
    <text evidence="1">Belongs to the TonB-dependent receptor family.</text>
</comment>
<keyword evidence="1" id="KW-1134">Transmembrane beta strand</keyword>
<keyword evidence="5" id="KW-1185">Reference proteome</keyword>
<evidence type="ECO:0000313" key="4">
    <source>
        <dbReference type="EMBL" id="MDM8326379.1"/>
    </source>
</evidence>
<dbReference type="EMBL" id="JAUDEN010000043">
    <property type="protein sequence ID" value="MDM8326379.1"/>
    <property type="molecule type" value="Genomic_DNA"/>
</dbReference>
<dbReference type="Pfam" id="PF13715">
    <property type="entry name" value="CarbopepD_reg_2"/>
    <property type="match status" value="1"/>
</dbReference>
<dbReference type="Proteomes" id="UP001169458">
    <property type="component" value="Unassembled WGS sequence"/>
</dbReference>
<accession>A0ABT7VJ90</accession>
<comment type="subcellular location">
    <subcellularLocation>
        <location evidence="1">Cell outer membrane</location>
        <topology evidence="1">Multi-pass membrane protein</topology>
    </subcellularLocation>
</comment>
<keyword evidence="4" id="KW-0675">Receptor</keyword>
<feature type="signal peptide" evidence="2">
    <location>
        <begin position="1"/>
        <end position="18"/>
    </location>
</feature>
<protein>
    <submittedName>
        <fullName evidence="4">TonB-dependent receptor</fullName>
    </submittedName>
</protein>
<name>A0ABT7VJ90_9BACE</name>
<dbReference type="InterPro" id="IPR012910">
    <property type="entry name" value="Plug_dom"/>
</dbReference>
<dbReference type="Gene3D" id="2.60.40.1120">
    <property type="entry name" value="Carboxypeptidase-like, regulatory domain"/>
    <property type="match status" value="1"/>
</dbReference>
<keyword evidence="1" id="KW-0812">Transmembrane</keyword>
<reference evidence="5" key="2">
    <citation type="submission" date="2023-07" db="EMBL/GenBank/DDBJ databases">
        <title>Identification and characterization of horizontal gene transfer across gut microbiota members of farm animals based on homology search.</title>
        <authorList>
            <person name="Schwarzerova J."/>
            <person name="Nykrynova M."/>
            <person name="Jureckova K."/>
            <person name="Cejkova D."/>
            <person name="Rychlik I."/>
        </authorList>
    </citation>
    <scope>NUCLEOTIDE SEQUENCE [LARGE SCALE GENOMIC DNA]</scope>
    <source>
        <strain evidence="5">109_WCHN</strain>
    </source>
</reference>
<dbReference type="InterPro" id="IPR023996">
    <property type="entry name" value="TonB-dep_OMP_SusC/RagA"/>
</dbReference>
<dbReference type="NCBIfam" id="TIGR04056">
    <property type="entry name" value="OMP_RagA_SusC"/>
    <property type="match status" value="1"/>
</dbReference>